<keyword evidence="3" id="KW-1185">Reference proteome</keyword>
<name>A0A8I0T6E4_9GAMM</name>
<dbReference type="AlphaFoldDB" id="A0A8I0T6E4"/>
<protein>
    <submittedName>
        <fullName evidence="2">Uncharacterized protein</fullName>
    </submittedName>
</protein>
<reference evidence="2 3" key="1">
    <citation type="submission" date="2015-06" db="EMBL/GenBank/DDBJ databases">
        <title>Genome sequence of Pseudoalteromonas peptidolytica.</title>
        <authorList>
            <person name="Xie B.-B."/>
            <person name="Rong J.-C."/>
            <person name="Qin Q.-L."/>
            <person name="Zhang Y.-Z."/>
        </authorList>
    </citation>
    <scope>NUCLEOTIDE SEQUENCE [LARGE SCALE GENOMIC DNA]</scope>
    <source>
        <strain evidence="2 3">F12-50-A1</strain>
    </source>
</reference>
<evidence type="ECO:0000313" key="3">
    <source>
        <dbReference type="Proteomes" id="UP000660708"/>
    </source>
</evidence>
<evidence type="ECO:0000313" key="2">
    <source>
        <dbReference type="EMBL" id="MBE0348347.1"/>
    </source>
</evidence>
<sequence>MHLRSILIVFCGLLSSTANAHTYYSLNTAKETLGQGFEQTLGIPLEPCLDGQWQFQGGSMGDLAYRGDFDSDTMINTITGSVKAGINLVIFGGSAKFSMRRKVTKNRNSAASAVELTYEKGSYNFENRTTKPNISDLLNTRPSEVRGRCGDSFIHNIKLGSRIYVTAKLHFADKTKYEWFQTKIKVKFLFFSKTFTKTKVFQDATKDAVYTIQVNTDGGMTPELARLTKNGTMHCKTDNLTPCITYADNLFSYLLDGGDYVDDLKDEHLNVLKYEVESYEDSGHYDLAYAGQPAISERYIALSARLRGYQDLVYDEIERLTAFRAVSEDPSEIAQLNTRLQARENQRISLEQAGEYCATLPGTTLCENRVESAIATVD</sequence>
<dbReference type="RefSeq" id="WP_147390056.1">
    <property type="nucleotide sequence ID" value="NZ_AQHF01000033.1"/>
</dbReference>
<evidence type="ECO:0000256" key="1">
    <source>
        <dbReference type="SAM" id="SignalP"/>
    </source>
</evidence>
<accession>A0A8I0T6E4</accession>
<dbReference type="EMBL" id="AQHF01000033">
    <property type="protein sequence ID" value="MBE0348347.1"/>
    <property type="molecule type" value="Genomic_DNA"/>
</dbReference>
<dbReference type="Proteomes" id="UP000660708">
    <property type="component" value="Unassembled WGS sequence"/>
</dbReference>
<feature type="signal peptide" evidence="1">
    <location>
        <begin position="1"/>
        <end position="20"/>
    </location>
</feature>
<proteinExistence type="predicted"/>
<keyword evidence="1" id="KW-0732">Signal</keyword>
<gene>
    <name evidence="2" type="ORF">PPEP_b0047</name>
</gene>
<feature type="chain" id="PRO_5034022598" evidence="1">
    <location>
        <begin position="21"/>
        <end position="378"/>
    </location>
</feature>
<organism evidence="2 3">
    <name type="scientific">Pseudoalteromonas peptidolytica F12-50-A1</name>
    <dbReference type="NCBI Taxonomy" id="1315280"/>
    <lineage>
        <taxon>Bacteria</taxon>
        <taxon>Pseudomonadati</taxon>
        <taxon>Pseudomonadota</taxon>
        <taxon>Gammaproteobacteria</taxon>
        <taxon>Alteromonadales</taxon>
        <taxon>Pseudoalteromonadaceae</taxon>
        <taxon>Pseudoalteromonas</taxon>
    </lineage>
</organism>
<comment type="caution">
    <text evidence="2">The sequence shown here is derived from an EMBL/GenBank/DDBJ whole genome shotgun (WGS) entry which is preliminary data.</text>
</comment>